<name>A0A835PMQ6_VANPL</name>
<dbReference type="EMBL" id="JADCNL010000013">
    <property type="protein sequence ID" value="KAG0454514.1"/>
    <property type="molecule type" value="Genomic_DNA"/>
</dbReference>
<dbReference type="Proteomes" id="UP000636800">
    <property type="component" value="Chromosome 13"/>
</dbReference>
<dbReference type="AlphaFoldDB" id="A0A835PMQ6"/>
<sequence>MPAGISNSQPNLPGNSVALLYPLLARARQQSSGNVDDASILQTSLQNQSSEAGQDAVPDSVRQILESYFRGGSMQEETQPPSSFQVVSVSSRIPTAPAENPDPIFVSNQQIAHDGLVERSSHVVDEQDVVEEVNAISEEQESTPANTEVNESSIPVDDRAMSFANFLQHLVPLITQWTSSDGPNSSNLERVQMIQAVPNIKEILQKSRVRSDIRENELVKGFLMRVGWLLKKLQAMSDQGRWMR</sequence>
<dbReference type="OrthoDB" id="9989112at2759"/>
<protein>
    <submittedName>
        <fullName evidence="1">Uncharacterized protein</fullName>
    </submittedName>
</protein>
<keyword evidence="2" id="KW-1185">Reference proteome</keyword>
<evidence type="ECO:0000313" key="2">
    <source>
        <dbReference type="Proteomes" id="UP000636800"/>
    </source>
</evidence>
<gene>
    <name evidence="1" type="ORF">HPP92_023806</name>
</gene>
<accession>A0A835PMQ6</accession>
<reference evidence="1 2" key="1">
    <citation type="journal article" date="2020" name="Nat. Food">
        <title>A phased Vanilla planifolia genome enables genetic improvement of flavour and production.</title>
        <authorList>
            <person name="Hasing T."/>
            <person name="Tang H."/>
            <person name="Brym M."/>
            <person name="Khazi F."/>
            <person name="Huang T."/>
            <person name="Chambers A.H."/>
        </authorList>
    </citation>
    <scope>NUCLEOTIDE SEQUENCE [LARGE SCALE GENOMIC DNA]</scope>
    <source>
        <tissue evidence="1">Leaf</tissue>
    </source>
</reference>
<evidence type="ECO:0000313" key="1">
    <source>
        <dbReference type="EMBL" id="KAG0454514.1"/>
    </source>
</evidence>
<proteinExistence type="predicted"/>
<comment type="caution">
    <text evidence="1">The sequence shown here is derived from an EMBL/GenBank/DDBJ whole genome shotgun (WGS) entry which is preliminary data.</text>
</comment>
<organism evidence="1 2">
    <name type="scientific">Vanilla planifolia</name>
    <name type="common">Vanilla</name>
    <dbReference type="NCBI Taxonomy" id="51239"/>
    <lineage>
        <taxon>Eukaryota</taxon>
        <taxon>Viridiplantae</taxon>
        <taxon>Streptophyta</taxon>
        <taxon>Embryophyta</taxon>
        <taxon>Tracheophyta</taxon>
        <taxon>Spermatophyta</taxon>
        <taxon>Magnoliopsida</taxon>
        <taxon>Liliopsida</taxon>
        <taxon>Asparagales</taxon>
        <taxon>Orchidaceae</taxon>
        <taxon>Vanilloideae</taxon>
        <taxon>Vanilleae</taxon>
        <taxon>Vanilla</taxon>
    </lineage>
</organism>